<feature type="domain" description="HTH marR-type" evidence="4">
    <location>
        <begin position="15"/>
        <end position="146"/>
    </location>
</feature>
<keyword evidence="6" id="KW-1185">Reference proteome</keyword>
<dbReference type="InterPro" id="IPR000835">
    <property type="entry name" value="HTH_MarR-typ"/>
</dbReference>
<dbReference type="GO" id="GO:0003677">
    <property type="term" value="F:DNA binding"/>
    <property type="evidence" value="ECO:0007669"/>
    <property type="project" value="UniProtKB-KW"/>
</dbReference>
<evidence type="ECO:0000256" key="2">
    <source>
        <dbReference type="ARBA" id="ARBA00023125"/>
    </source>
</evidence>
<dbReference type="PROSITE" id="PS50995">
    <property type="entry name" value="HTH_MARR_2"/>
    <property type="match status" value="1"/>
</dbReference>
<dbReference type="Proteomes" id="UP000031838">
    <property type="component" value="Chromosome 2"/>
</dbReference>
<evidence type="ECO:0000259" key="4">
    <source>
        <dbReference type="PROSITE" id="PS50995"/>
    </source>
</evidence>
<evidence type="ECO:0000256" key="1">
    <source>
        <dbReference type="ARBA" id="ARBA00023015"/>
    </source>
</evidence>
<dbReference type="OrthoDB" id="3215377at2"/>
<dbReference type="Gene3D" id="1.10.10.10">
    <property type="entry name" value="Winged helix-like DNA-binding domain superfamily/Winged helix DNA-binding domain"/>
    <property type="match status" value="1"/>
</dbReference>
<gene>
    <name evidence="5" type="ORF">BGL_2c02700</name>
</gene>
<evidence type="ECO:0000313" key="5">
    <source>
        <dbReference type="EMBL" id="AJK48366.1"/>
    </source>
</evidence>
<dbReference type="SUPFAM" id="SSF46785">
    <property type="entry name" value="Winged helix' DNA-binding domain"/>
    <property type="match status" value="1"/>
</dbReference>
<dbReference type="Gene3D" id="1.10.287.100">
    <property type="match status" value="1"/>
</dbReference>
<dbReference type="PROSITE" id="PS01117">
    <property type="entry name" value="HTH_MARR_1"/>
    <property type="match status" value="1"/>
</dbReference>
<name>A0A0B6S810_BURPL</name>
<proteinExistence type="predicted"/>
<dbReference type="KEGG" id="bpla:bpln_2g03120"/>
<dbReference type="InterPro" id="IPR052526">
    <property type="entry name" value="HTH-type_Bedaq_tolerance"/>
</dbReference>
<evidence type="ECO:0000256" key="3">
    <source>
        <dbReference type="ARBA" id="ARBA00023163"/>
    </source>
</evidence>
<evidence type="ECO:0000313" key="6">
    <source>
        <dbReference type="Proteomes" id="UP000031838"/>
    </source>
</evidence>
<dbReference type="SMART" id="SM00347">
    <property type="entry name" value="HTH_MARR"/>
    <property type="match status" value="1"/>
</dbReference>
<dbReference type="PANTHER" id="PTHR39515:SF2">
    <property type="entry name" value="HTH-TYPE TRANSCRIPTIONAL REGULATOR RV0880"/>
    <property type="match status" value="1"/>
</dbReference>
<reference evidence="6" key="1">
    <citation type="submission" date="2011-03" db="EMBL/GenBank/DDBJ databases">
        <authorList>
            <person name="Voget S."/>
            <person name="Streit W.R."/>
            <person name="Jaeger K.E."/>
            <person name="Daniel R."/>
        </authorList>
    </citation>
    <scope>NUCLEOTIDE SEQUENCE [LARGE SCALE GENOMIC DNA]</scope>
    <source>
        <strain evidence="6">PG1</strain>
    </source>
</reference>
<dbReference type="InterPro" id="IPR036390">
    <property type="entry name" value="WH_DNA-bd_sf"/>
</dbReference>
<organism evidence="5 6">
    <name type="scientific">Burkholderia plantarii</name>
    <dbReference type="NCBI Taxonomy" id="41899"/>
    <lineage>
        <taxon>Bacteria</taxon>
        <taxon>Pseudomonadati</taxon>
        <taxon>Pseudomonadota</taxon>
        <taxon>Betaproteobacteria</taxon>
        <taxon>Burkholderiales</taxon>
        <taxon>Burkholderiaceae</taxon>
        <taxon>Burkholderia</taxon>
    </lineage>
</organism>
<dbReference type="PANTHER" id="PTHR39515">
    <property type="entry name" value="CONSERVED PROTEIN"/>
    <property type="match status" value="1"/>
</dbReference>
<dbReference type="InterPro" id="IPR023187">
    <property type="entry name" value="Tscrpt_reg_MarR-type_CS"/>
</dbReference>
<dbReference type="KEGG" id="bgp:BGL_2c02700"/>
<dbReference type="InterPro" id="IPR036388">
    <property type="entry name" value="WH-like_DNA-bd_sf"/>
</dbReference>
<dbReference type="HOGENOM" id="CLU_083287_15_1_4"/>
<dbReference type="AlphaFoldDB" id="A0A0B6S810"/>
<keyword evidence="2" id="KW-0238">DNA-binding</keyword>
<sequence>MTTSTESDRALEAAVADLTLAIGQLVRRVRAEVDPSDYNLSQLSVLARLEHRSPMTIAELARAESMKPQSMGTLVQSLEQAGLVERQSHPTDGRQWLIALTEAGAAERRQRRSAKRAWLLQAIRELSEEERRALAAATPLLRRLAER</sequence>
<dbReference type="GO" id="GO:0003700">
    <property type="term" value="F:DNA-binding transcription factor activity"/>
    <property type="evidence" value="ECO:0007669"/>
    <property type="project" value="InterPro"/>
</dbReference>
<dbReference type="RefSeq" id="WP_042627021.1">
    <property type="nucleotide sequence ID" value="NZ_BSTO01000012.1"/>
</dbReference>
<protein>
    <submittedName>
        <fullName evidence="5">Transcriptional regulator, MarR family</fullName>
    </submittedName>
</protein>
<keyword evidence="3" id="KW-0804">Transcription</keyword>
<reference evidence="5 6" key="2">
    <citation type="journal article" date="2016" name="Appl. Microbiol. Biotechnol.">
        <title>Mutations improving production and secretion of extracellular lipase by Burkholderia glumae PG1.</title>
        <authorList>
            <person name="Knapp A."/>
            <person name="Voget S."/>
            <person name="Gao R."/>
            <person name="Zaburannyi N."/>
            <person name="Krysciak D."/>
            <person name="Breuer M."/>
            <person name="Hauer B."/>
            <person name="Streit W.R."/>
            <person name="Muller R."/>
            <person name="Daniel R."/>
            <person name="Jaeger K.E."/>
        </authorList>
    </citation>
    <scope>NUCLEOTIDE SEQUENCE [LARGE SCALE GENOMIC DNA]</scope>
    <source>
        <strain evidence="5 6">PG1</strain>
    </source>
</reference>
<dbReference type="Pfam" id="PF01047">
    <property type="entry name" value="MarR"/>
    <property type="match status" value="1"/>
</dbReference>
<keyword evidence="1" id="KW-0805">Transcription regulation</keyword>
<accession>A0A0B6S810</accession>
<dbReference type="EMBL" id="CP002581">
    <property type="protein sequence ID" value="AJK48366.1"/>
    <property type="molecule type" value="Genomic_DNA"/>
</dbReference>